<dbReference type="AlphaFoldDB" id="A0A4S2MQI0"/>
<evidence type="ECO:0000256" key="1">
    <source>
        <dbReference type="SAM" id="MobiDB-lite"/>
    </source>
</evidence>
<proteinExistence type="predicted"/>
<evidence type="ECO:0000313" key="3">
    <source>
        <dbReference type="Proteomes" id="UP000298138"/>
    </source>
</evidence>
<feature type="region of interest" description="Disordered" evidence="1">
    <location>
        <begin position="1"/>
        <end position="41"/>
    </location>
</feature>
<organism evidence="2 3">
    <name type="scientific">Ascodesmis nigricans</name>
    <dbReference type="NCBI Taxonomy" id="341454"/>
    <lineage>
        <taxon>Eukaryota</taxon>
        <taxon>Fungi</taxon>
        <taxon>Dikarya</taxon>
        <taxon>Ascomycota</taxon>
        <taxon>Pezizomycotina</taxon>
        <taxon>Pezizomycetes</taxon>
        <taxon>Pezizales</taxon>
        <taxon>Ascodesmidaceae</taxon>
        <taxon>Ascodesmis</taxon>
    </lineage>
</organism>
<keyword evidence="3" id="KW-1185">Reference proteome</keyword>
<accession>A0A4S2MQI0</accession>
<protein>
    <submittedName>
        <fullName evidence="2">Uncharacterized protein</fullName>
    </submittedName>
</protein>
<evidence type="ECO:0000313" key="2">
    <source>
        <dbReference type="EMBL" id="TGZ79496.1"/>
    </source>
</evidence>
<sequence length="65" mass="7379">MNPSRPSQTSLSPASVPSPVLSYHHRHRHHDDDPHPNRPTRHAIVRVQSQFSHWLHAATTTTTTT</sequence>
<reference evidence="2 3" key="1">
    <citation type="submission" date="2019-04" db="EMBL/GenBank/DDBJ databases">
        <title>Comparative genomics and transcriptomics to analyze fruiting body development in filamentous ascomycetes.</title>
        <authorList>
            <consortium name="DOE Joint Genome Institute"/>
            <person name="Lutkenhaus R."/>
            <person name="Traeger S."/>
            <person name="Breuer J."/>
            <person name="Kuo A."/>
            <person name="Lipzen A."/>
            <person name="Pangilinan J."/>
            <person name="Dilworth D."/>
            <person name="Sandor L."/>
            <person name="Poggeler S."/>
            <person name="Barry K."/>
            <person name="Grigoriev I.V."/>
            <person name="Nowrousian M."/>
        </authorList>
    </citation>
    <scope>NUCLEOTIDE SEQUENCE [LARGE SCALE GENOMIC DNA]</scope>
    <source>
        <strain evidence="2 3">CBS 389.68</strain>
    </source>
</reference>
<dbReference type="InParanoid" id="A0A4S2MQI0"/>
<feature type="compositionally biased region" description="Low complexity" evidence="1">
    <location>
        <begin position="10"/>
        <end position="22"/>
    </location>
</feature>
<name>A0A4S2MQI0_9PEZI</name>
<dbReference type="EMBL" id="ML220131">
    <property type="protein sequence ID" value="TGZ79496.1"/>
    <property type="molecule type" value="Genomic_DNA"/>
</dbReference>
<dbReference type="Proteomes" id="UP000298138">
    <property type="component" value="Unassembled WGS sequence"/>
</dbReference>
<gene>
    <name evidence="2" type="ORF">EX30DRAFT_342366</name>
</gene>